<evidence type="ECO:0000256" key="1">
    <source>
        <dbReference type="ARBA" id="ARBA00009574"/>
    </source>
</evidence>
<gene>
    <name evidence="4" type="ORF">BCR43DRAFT_447604</name>
</gene>
<dbReference type="GO" id="GO:0005768">
    <property type="term" value="C:endosome"/>
    <property type="evidence" value="ECO:0007669"/>
    <property type="project" value="TreeGrafter"/>
</dbReference>
<dbReference type="Proteomes" id="UP000242180">
    <property type="component" value="Unassembled WGS sequence"/>
</dbReference>
<comment type="similarity">
    <text evidence="1">Belongs to the ATG14 family.</text>
</comment>
<dbReference type="InterPro" id="IPR018791">
    <property type="entry name" value="UV_resistance/autophagy_Atg14"/>
</dbReference>
<evidence type="ECO:0000256" key="2">
    <source>
        <dbReference type="ARBA" id="ARBA00013807"/>
    </source>
</evidence>
<organism evidence="4 5">
    <name type="scientific">Syncephalastrum racemosum</name>
    <name type="common">Filamentous fungus</name>
    <dbReference type="NCBI Taxonomy" id="13706"/>
    <lineage>
        <taxon>Eukaryota</taxon>
        <taxon>Fungi</taxon>
        <taxon>Fungi incertae sedis</taxon>
        <taxon>Mucoromycota</taxon>
        <taxon>Mucoromycotina</taxon>
        <taxon>Mucoromycetes</taxon>
        <taxon>Mucorales</taxon>
        <taxon>Syncephalastraceae</taxon>
        <taxon>Syncephalastrum</taxon>
    </lineage>
</organism>
<dbReference type="PANTHER" id="PTHR15157:SF13">
    <property type="entry name" value="AUTOPHAGY-RELATED PROTEIN 14"/>
    <property type="match status" value="1"/>
</dbReference>
<dbReference type="AlphaFoldDB" id="A0A1X2GZZ4"/>
<dbReference type="GO" id="GO:0035493">
    <property type="term" value="P:SNARE complex assembly"/>
    <property type="evidence" value="ECO:0007669"/>
    <property type="project" value="TreeGrafter"/>
</dbReference>
<dbReference type="PANTHER" id="PTHR15157">
    <property type="entry name" value="UV RADIATION RESISTANCE-ASSOCIATED GENE PROTEIN"/>
    <property type="match status" value="1"/>
</dbReference>
<name>A0A1X2GZZ4_SYNRA</name>
<dbReference type="InParanoid" id="A0A1X2GZZ4"/>
<evidence type="ECO:0000313" key="5">
    <source>
        <dbReference type="Proteomes" id="UP000242180"/>
    </source>
</evidence>
<dbReference type="GO" id="GO:0000149">
    <property type="term" value="F:SNARE binding"/>
    <property type="evidence" value="ECO:0007669"/>
    <property type="project" value="TreeGrafter"/>
</dbReference>
<evidence type="ECO:0000313" key="4">
    <source>
        <dbReference type="EMBL" id="ORY90402.1"/>
    </source>
</evidence>
<dbReference type="Pfam" id="PF10186">
    <property type="entry name" value="ATG14"/>
    <property type="match status" value="1"/>
</dbReference>
<comment type="caution">
    <text evidence="4">The sequence shown here is derived from an EMBL/GenBank/DDBJ whole genome shotgun (WGS) entry which is preliminary data.</text>
</comment>
<dbReference type="GO" id="GO:0000323">
    <property type="term" value="C:lytic vacuole"/>
    <property type="evidence" value="ECO:0007669"/>
    <property type="project" value="TreeGrafter"/>
</dbReference>
<sequence length="116" mass="13178">MDAEYPLEELNATIGHVIHMLTLIVRYLGIKLPYTLLYRGVYPYARDANADARLKSTRHPIFLDSQNFKRFTLGMGMLNYDIAYLCYTQGVSISMAHVTYTLRNLMAACQAPQLGV</sequence>
<reference evidence="4 5" key="1">
    <citation type="submission" date="2016-07" db="EMBL/GenBank/DDBJ databases">
        <title>Pervasive Adenine N6-methylation of Active Genes in Fungi.</title>
        <authorList>
            <consortium name="DOE Joint Genome Institute"/>
            <person name="Mondo S.J."/>
            <person name="Dannebaum R.O."/>
            <person name="Kuo R.C."/>
            <person name="Labutti K."/>
            <person name="Haridas S."/>
            <person name="Kuo A."/>
            <person name="Salamov A."/>
            <person name="Ahrendt S.R."/>
            <person name="Lipzen A."/>
            <person name="Sullivan W."/>
            <person name="Andreopoulos W.B."/>
            <person name="Clum A."/>
            <person name="Lindquist E."/>
            <person name="Daum C."/>
            <person name="Ramamoorthy G.K."/>
            <person name="Gryganskyi A."/>
            <person name="Culley D."/>
            <person name="Magnuson J.K."/>
            <person name="James T.Y."/>
            <person name="O'Malley M.A."/>
            <person name="Stajich J.E."/>
            <person name="Spatafora J.W."/>
            <person name="Visel A."/>
            <person name="Grigoriev I.V."/>
        </authorList>
    </citation>
    <scope>NUCLEOTIDE SEQUENCE [LARGE SCALE GENOMIC DNA]</scope>
    <source>
        <strain evidence="4 5">NRRL 2496</strain>
    </source>
</reference>
<keyword evidence="3" id="KW-0175">Coiled coil</keyword>
<evidence type="ECO:0000256" key="3">
    <source>
        <dbReference type="ARBA" id="ARBA00023054"/>
    </source>
</evidence>
<proteinExistence type="inferred from homology"/>
<dbReference type="EMBL" id="MCGN01000012">
    <property type="protein sequence ID" value="ORY90402.1"/>
    <property type="molecule type" value="Genomic_DNA"/>
</dbReference>
<protein>
    <recommendedName>
        <fullName evidence="2">Autophagy-related protein 14</fullName>
    </recommendedName>
</protein>
<dbReference type="GO" id="GO:0032991">
    <property type="term" value="C:protein-containing complex"/>
    <property type="evidence" value="ECO:0007669"/>
    <property type="project" value="UniProtKB-ARBA"/>
</dbReference>
<dbReference type="OrthoDB" id="16772at2759"/>
<accession>A0A1X2GZZ4</accession>
<keyword evidence="5" id="KW-1185">Reference proteome</keyword>